<dbReference type="InterPro" id="IPR033469">
    <property type="entry name" value="CYTH-like_dom_sf"/>
</dbReference>
<dbReference type="InterPro" id="IPR038186">
    <property type="entry name" value="CHAD_dom_sf"/>
</dbReference>
<dbReference type="Pfam" id="PF01928">
    <property type="entry name" value="CYTH"/>
    <property type="match status" value="1"/>
</dbReference>
<comment type="caution">
    <text evidence="3">The sequence shown here is derived from an EMBL/GenBank/DDBJ whole genome shotgun (WGS) entry which is preliminary data.</text>
</comment>
<dbReference type="Proteomes" id="UP000020077">
    <property type="component" value="Unassembled WGS sequence"/>
</dbReference>
<dbReference type="SMART" id="SM00880">
    <property type="entry name" value="CHAD"/>
    <property type="match status" value="1"/>
</dbReference>
<protein>
    <recommendedName>
        <fullName evidence="2">CHAD domain-containing protein</fullName>
    </recommendedName>
</protein>
<dbReference type="AlphaFoldDB" id="A0A080M1Q0"/>
<dbReference type="Pfam" id="PF05235">
    <property type="entry name" value="CHAD"/>
    <property type="match status" value="1"/>
</dbReference>
<dbReference type="InterPro" id="IPR023577">
    <property type="entry name" value="CYTH_domain"/>
</dbReference>
<dbReference type="PANTHER" id="PTHR39339">
    <property type="entry name" value="SLR1444 PROTEIN"/>
    <property type="match status" value="1"/>
</dbReference>
<name>A0A080M1Q0_9PROT</name>
<reference evidence="3 4" key="1">
    <citation type="submission" date="2014-02" db="EMBL/GenBank/DDBJ databases">
        <title>Expanding our view of genomic diversity in Candidatus Accumulibacter clades.</title>
        <authorList>
            <person name="Skennerton C.T."/>
            <person name="Barr J.J."/>
            <person name="Slater F.R."/>
            <person name="Bond P.L."/>
            <person name="Tyson G.W."/>
        </authorList>
    </citation>
    <scope>NUCLEOTIDE SEQUENCE [LARGE SCALE GENOMIC DNA]</scope>
    <source>
        <strain evidence="4">BA-91</strain>
    </source>
</reference>
<dbReference type="Gene3D" id="1.40.20.10">
    <property type="entry name" value="CHAD domain"/>
    <property type="match status" value="1"/>
</dbReference>
<feature type="compositionally biased region" description="Basic and acidic residues" evidence="1">
    <location>
        <begin position="67"/>
        <end position="83"/>
    </location>
</feature>
<organism evidence="3 4">
    <name type="scientific">Candidatus Accumulibacter phosphatis</name>
    <dbReference type="NCBI Taxonomy" id="327160"/>
    <lineage>
        <taxon>Bacteria</taxon>
        <taxon>Pseudomonadati</taxon>
        <taxon>Pseudomonadota</taxon>
        <taxon>Betaproteobacteria</taxon>
        <taxon>Candidatus Accumulibacter</taxon>
    </lineage>
</organism>
<dbReference type="PROSITE" id="PS51708">
    <property type="entry name" value="CHAD"/>
    <property type="match status" value="1"/>
</dbReference>
<feature type="region of interest" description="Disordered" evidence="1">
    <location>
        <begin position="65"/>
        <end position="86"/>
    </location>
</feature>
<proteinExistence type="predicted"/>
<gene>
    <name evidence="3" type="ORF">AW09_000498</name>
</gene>
<accession>A0A080M1Q0</accession>
<dbReference type="SMART" id="SM01118">
    <property type="entry name" value="CYTH"/>
    <property type="match status" value="1"/>
</dbReference>
<evidence type="ECO:0000256" key="1">
    <source>
        <dbReference type="SAM" id="MobiDB-lite"/>
    </source>
</evidence>
<dbReference type="EMBL" id="JDVG02000078">
    <property type="protein sequence ID" value="KFB74230.1"/>
    <property type="molecule type" value="Genomic_DNA"/>
</dbReference>
<evidence type="ECO:0000313" key="3">
    <source>
        <dbReference type="EMBL" id="KFB74230.1"/>
    </source>
</evidence>
<dbReference type="InterPro" id="IPR007899">
    <property type="entry name" value="CHAD_dom"/>
</dbReference>
<feature type="domain" description="CHAD" evidence="2">
    <location>
        <begin position="215"/>
        <end position="493"/>
    </location>
</feature>
<evidence type="ECO:0000259" key="2">
    <source>
        <dbReference type="PROSITE" id="PS51708"/>
    </source>
</evidence>
<dbReference type="PANTHER" id="PTHR39339:SF1">
    <property type="entry name" value="CHAD DOMAIN-CONTAINING PROTEIN"/>
    <property type="match status" value="1"/>
</dbReference>
<evidence type="ECO:0000313" key="4">
    <source>
        <dbReference type="Proteomes" id="UP000020077"/>
    </source>
</evidence>
<dbReference type="Gene3D" id="2.40.320.10">
    <property type="entry name" value="Hypothetical Protein Pfu-838710-001"/>
    <property type="match status" value="1"/>
</dbReference>
<dbReference type="SUPFAM" id="SSF55154">
    <property type="entry name" value="CYTH-like phosphatases"/>
    <property type="match status" value="1"/>
</dbReference>
<sequence length="496" mass="55507">MAIETELNLSLTPGVASRLAKHPLLTAAKPIRQRVVNTYYDTADQRLRRERVIVRHGRLGATSLSSIRREAPSQDRQAGHGEWELVGTPGELDFSQVKDGTLRHLLESVRAELRPAFTTSFTRSAWLLAPREDVRIELALDRGWIEAEGRRQAICEIRLELLSGVVADLFSTASELQTDLSLHPEAASKLLRGYRILAAEQLPVVKALPIEINSGMSAIAAFRTIGLACLKHLQSNEQGLRESDNPEFVHQARVAIRRLRSAIRVWKPLLPQDFVSSFDPLWQSLARQLGETRNWDVFLAETLPSIVAAFPLPEGVAIARLSNYAQRRSAINRQAARSALKTDDYSRLLLEFTAAILALPEGEARPLEAFVPRCLDKRAKQVRQLAAQALRGDATARHRLRVAYKRLRYAIEFFASLFPGERLRNYHLSASGLQEMLGRLNDLAVASELIHEALPGEQGEGIRCWLEGQAEQLLPELGRLLDDFHQQAAPWRTPAA</sequence>